<dbReference type="PANTHER" id="PTHR43167">
    <property type="entry name" value="PUTATIVE (AFU_ORTHOLOGUE AFUA_6G01830)-RELATED"/>
    <property type="match status" value="1"/>
</dbReference>
<dbReference type="SUPFAM" id="SSF53335">
    <property type="entry name" value="S-adenosyl-L-methionine-dependent methyltransferases"/>
    <property type="match status" value="1"/>
</dbReference>
<dbReference type="InterPro" id="IPR029063">
    <property type="entry name" value="SAM-dependent_MTases_sf"/>
</dbReference>
<dbReference type="CDD" id="cd02440">
    <property type="entry name" value="AdoMet_MTases"/>
    <property type="match status" value="1"/>
</dbReference>
<name>A0AAV3X920_9CYAN</name>
<dbReference type="InterPro" id="IPR002935">
    <property type="entry name" value="SAM_O-MeTrfase"/>
</dbReference>
<keyword evidence="3" id="KW-0949">S-adenosyl-L-methionine</keyword>
<protein>
    <submittedName>
        <fullName evidence="4">O-methyltransferase</fullName>
    </submittedName>
</protein>
<proteinExistence type="predicted"/>
<evidence type="ECO:0000313" key="4">
    <source>
        <dbReference type="EMBL" id="GET38903.1"/>
    </source>
</evidence>
<keyword evidence="1" id="KW-0489">Methyltransferase</keyword>
<gene>
    <name evidence="4" type="ORF">MiSe_36630</name>
</gene>
<evidence type="ECO:0000256" key="3">
    <source>
        <dbReference type="ARBA" id="ARBA00022691"/>
    </source>
</evidence>
<dbReference type="Pfam" id="PF01596">
    <property type="entry name" value="Methyltransf_3"/>
    <property type="match status" value="1"/>
</dbReference>
<evidence type="ECO:0000313" key="5">
    <source>
        <dbReference type="Proteomes" id="UP001050975"/>
    </source>
</evidence>
<dbReference type="AlphaFoldDB" id="A0AAV3X920"/>
<reference evidence="4" key="1">
    <citation type="submission" date="2019-10" db="EMBL/GenBank/DDBJ databases">
        <title>Draft genome sequece of Microseira wollei NIES-4236.</title>
        <authorList>
            <person name="Yamaguchi H."/>
            <person name="Suzuki S."/>
            <person name="Kawachi M."/>
        </authorList>
    </citation>
    <scope>NUCLEOTIDE SEQUENCE</scope>
    <source>
        <strain evidence="4">NIES-4236</strain>
    </source>
</reference>
<dbReference type="Proteomes" id="UP001050975">
    <property type="component" value="Unassembled WGS sequence"/>
</dbReference>
<keyword evidence="5" id="KW-1185">Reference proteome</keyword>
<dbReference type="GO" id="GO:0008171">
    <property type="term" value="F:O-methyltransferase activity"/>
    <property type="evidence" value="ECO:0007669"/>
    <property type="project" value="InterPro"/>
</dbReference>
<organism evidence="4 5">
    <name type="scientific">Microseira wollei NIES-4236</name>
    <dbReference type="NCBI Taxonomy" id="2530354"/>
    <lineage>
        <taxon>Bacteria</taxon>
        <taxon>Bacillati</taxon>
        <taxon>Cyanobacteriota</taxon>
        <taxon>Cyanophyceae</taxon>
        <taxon>Oscillatoriophycideae</taxon>
        <taxon>Aerosakkonematales</taxon>
        <taxon>Aerosakkonemataceae</taxon>
        <taxon>Microseira</taxon>
    </lineage>
</organism>
<dbReference type="EMBL" id="BLAY01000054">
    <property type="protein sequence ID" value="GET38903.1"/>
    <property type="molecule type" value="Genomic_DNA"/>
</dbReference>
<sequence length="203" mass="22379">MHGKIQAMNDKEHLQAPPVLNQILSATVAAGFQMASEPQTGSLLRTLAASKPSGCFLELGTGTRISTAWLLDGMDEESQLLTVENDSLIASIAQKYLAQDRRVSFHTEDAGVFMERLIAQNQKFDLIFADTWIGKYTCLEDSLSLLKLGGLYVIDDMLPQKNWIEGHESNVLTLIVDLENRQNLSVTKLAWASGIVIATKKKS</sequence>
<accession>A0AAV3X920</accession>
<comment type="caution">
    <text evidence="4">The sequence shown here is derived from an EMBL/GenBank/DDBJ whole genome shotgun (WGS) entry which is preliminary data.</text>
</comment>
<dbReference type="Gene3D" id="3.40.50.150">
    <property type="entry name" value="Vaccinia Virus protein VP39"/>
    <property type="match status" value="1"/>
</dbReference>
<dbReference type="GO" id="GO:0032259">
    <property type="term" value="P:methylation"/>
    <property type="evidence" value="ECO:0007669"/>
    <property type="project" value="UniProtKB-KW"/>
</dbReference>
<evidence type="ECO:0000256" key="2">
    <source>
        <dbReference type="ARBA" id="ARBA00022679"/>
    </source>
</evidence>
<dbReference type="PANTHER" id="PTHR43167:SF1">
    <property type="entry name" value="PUTATIVE (AFU_ORTHOLOGUE AFUA_6G01830)-RELATED"/>
    <property type="match status" value="1"/>
</dbReference>
<keyword evidence="2" id="KW-0808">Transferase</keyword>
<evidence type="ECO:0000256" key="1">
    <source>
        <dbReference type="ARBA" id="ARBA00022603"/>
    </source>
</evidence>